<accession>A0A379FU41</accession>
<dbReference type="InterPro" id="IPR027417">
    <property type="entry name" value="P-loop_NTPase"/>
</dbReference>
<evidence type="ECO:0000259" key="1">
    <source>
        <dbReference type="Pfam" id="PF07693"/>
    </source>
</evidence>
<gene>
    <name evidence="2" type="ORF">NCTC11801_03142</name>
</gene>
<proteinExistence type="predicted"/>
<sequence>MDKNPPSDSMILDKPVTDPDEDRYGFRYVVQQLAHAIAGIGREGSAVIGIEGAWGAGKTSLLSLLRTALENR</sequence>
<dbReference type="RefSeq" id="WP_115167620.1">
    <property type="nucleotide sequence ID" value="NZ_CP077317.1"/>
</dbReference>
<dbReference type="Pfam" id="PF07693">
    <property type="entry name" value="KAP_NTPase"/>
    <property type="match status" value="1"/>
</dbReference>
<evidence type="ECO:0000313" key="3">
    <source>
        <dbReference type="Proteomes" id="UP000254208"/>
    </source>
</evidence>
<dbReference type="EMBL" id="UGTZ01000001">
    <property type="protein sequence ID" value="SUC32167.1"/>
    <property type="molecule type" value="Genomic_DNA"/>
</dbReference>
<dbReference type="AlphaFoldDB" id="A0A379FU41"/>
<dbReference type="GeneID" id="93673858"/>
<evidence type="ECO:0000313" key="2">
    <source>
        <dbReference type="EMBL" id="SUC32167.1"/>
    </source>
</evidence>
<dbReference type="SUPFAM" id="SSF52540">
    <property type="entry name" value="P-loop containing nucleoside triphosphate hydrolases"/>
    <property type="match status" value="1"/>
</dbReference>
<protein>
    <submittedName>
        <fullName evidence="2">Predicted P-loop ATPase</fullName>
    </submittedName>
</protein>
<reference evidence="2 3" key="1">
    <citation type="submission" date="2018-06" db="EMBL/GenBank/DDBJ databases">
        <authorList>
            <consortium name="Pathogen Informatics"/>
            <person name="Doyle S."/>
        </authorList>
    </citation>
    <scope>NUCLEOTIDE SEQUENCE [LARGE SCALE GENOMIC DNA]</scope>
    <source>
        <strain evidence="2 3">NCTC11801</strain>
    </source>
</reference>
<name>A0A379FU41_PRORE</name>
<organism evidence="2 3">
    <name type="scientific">Providencia rettgeri</name>
    <dbReference type="NCBI Taxonomy" id="587"/>
    <lineage>
        <taxon>Bacteria</taxon>
        <taxon>Pseudomonadati</taxon>
        <taxon>Pseudomonadota</taxon>
        <taxon>Gammaproteobacteria</taxon>
        <taxon>Enterobacterales</taxon>
        <taxon>Morganellaceae</taxon>
        <taxon>Providencia</taxon>
    </lineage>
</organism>
<feature type="domain" description="KAP NTPase" evidence="1">
    <location>
        <begin position="29"/>
        <end position="71"/>
    </location>
</feature>
<dbReference type="Proteomes" id="UP000254208">
    <property type="component" value="Unassembled WGS sequence"/>
</dbReference>
<dbReference type="InterPro" id="IPR011646">
    <property type="entry name" value="KAP_P-loop"/>
</dbReference>